<proteinExistence type="predicted"/>
<name>A0A0E7ULN2_BORPT</name>
<evidence type="ECO:0000313" key="3">
    <source>
        <dbReference type="Proteomes" id="UP000255014"/>
    </source>
</evidence>
<reference evidence="2 3" key="1">
    <citation type="submission" date="2018-06" db="EMBL/GenBank/DDBJ databases">
        <authorList>
            <consortium name="Pathogen Informatics"/>
            <person name="Doyle S."/>
        </authorList>
    </citation>
    <scope>NUCLEOTIDE SEQUENCE [LARGE SCALE GENOMIC DNA]</scope>
    <source>
        <strain evidence="2 3">NCTC10911</strain>
    </source>
</reference>
<dbReference type="Pfam" id="PF03446">
    <property type="entry name" value="NAD_binding_2"/>
    <property type="match status" value="1"/>
</dbReference>
<dbReference type="GO" id="GO:0016054">
    <property type="term" value="P:organic acid catabolic process"/>
    <property type="evidence" value="ECO:0007669"/>
    <property type="project" value="UniProtKB-ARBA"/>
</dbReference>
<dbReference type="Proteomes" id="UP000255014">
    <property type="component" value="Unassembled WGS sequence"/>
</dbReference>
<dbReference type="AlphaFoldDB" id="A0A0E7ULN2"/>
<dbReference type="PROSITE" id="PS00895">
    <property type="entry name" value="3_HYDROXYISOBUT_DH"/>
    <property type="match status" value="1"/>
</dbReference>
<dbReference type="InterPro" id="IPR002204">
    <property type="entry name" value="3-OH-isobutyrate_DH-rel_CS"/>
</dbReference>
<sequence length="36" mass="3755">MQKHKIAFLGLGAMGLPMACNLVKGGHAVTGYDLNP</sequence>
<dbReference type="GO" id="GO:0050661">
    <property type="term" value="F:NADP binding"/>
    <property type="evidence" value="ECO:0007669"/>
    <property type="project" value="InterPro"/>
</dbReference>
<protein>
    <submittedName>
        <fullName evidence="2">NADH-dependent gamma-hydroxybutyrate dehydrogenase</fullName>
    </submittedName>
</protein>
<evidence type="ECO:0000259" key="1">
    <source>
        <dbReference type="Pfam" id="PF03446"/>
    </source>
</evidence>
<dbReference type="GO" id="GO:0016491">
    <property type="term" value="F:oxidoreductase activity"/>
    <property type="evidence" value="ECO:0007669"/>
    <property type="project" value="InterPro"/>
</dbReference>
<dbReference type="EMBL" id="UFTT01000002">
    <property type="protein sequence ID" value="SUV63575.1"/>
    <property type="molecule type" value="Genomic_DNA"/>
</dbReference>
<organism evidence="2 3">
    <name type="scientific">Bordetella pertussis</name>
    <dbReference type="NCBI Taxonomy" id="520"/>
    <lineage>
        <taxon>Bacteria</taxon>
        <taxon>Pseudomonadati</taxon>
        <taxon>Pseudomonadota</taxon>
        <taxon>Betaproteobacteria</taxon>
        <taxon>Burkholderiales</taxon>
        <taxon>Alcaligenaceae</taxon>
        <taxon>Bordetella</taxon>
    </lineage>
</organism>
<dbReference type="InterPro" id="IPR006115">
    <property type="entry name" value="6PGDH_NADP-bd"/>
</dbReference>
<dbReference type="SUPFAM" id="SSF51735">
    <property type="entry name" value="NAD(P)-binding Rossmann-fold domains"/>
    <property type="match status" value="1"/>
</dbReference>
<feature type="domain" description="6-phosphogluconate dehydrogenase NADP-binding" evidence="1">
    <location>
        <begin position="5"/>
        <end position="35"/>
    </location>
</feature>
<accession>A0A0E7ULN2</accession>
<dbReference type="RefSeq" id="WP_019247628.1">
    <property type="nucleotide sequence ID" value="NZ_CSNU01000055.1"/>
</dbReference>
<dbReference type="Gene3D" id="3.40.50.720">
    <property type="entry name" value="NAD(P)-binding Rossmann-like Domain"/>
    <property type="match status" value="1"/>
</dbReference>
<evidence type="ECO:0000313" key="2">
    <source>
        <dbReference type="EMBL" id="SUV63575.1"/>
    </source>
</evidence>
<gene>
    <name evidence="2" type="ORF">NCTC10911_00578</name>
</gene>
<dbReference type="InterPro" id="IPR036291">
    <property type="entry name" value="NAD(P)-bd_dom_sf"/>
</dbReference>